<keyword evidence="4" id="KW-0807">Transducer</keyword>
<name>B6K398_SCHJY</name>
<feature type="repeat" description="WD" evidence="5">
    <location>
        <begin position="105"/>
        <end position="145"/>
    </location>
</feature>
<feature type="repeat" description="WD" evidence="5">
    <location>
        <begin position="275"/>
        <end position="308"/>
    </location>
</feature>
<dbReference type="STRING" id="402676.B6K398"/>
<dbReference type="InterPro" id="IPR016346">
    <property type="entry name" value="G-protein_beta_1-5"/>
</dbReference>
<dbReference type="JaponicusDB" id="SJAG_03081">
    <property type="gene designation" value="git5"/>
</dbReference>
<evidence type="ECO:0000313" key="8">
    <source>
        <dbReference type="Proteomes" id="UP000001744"/>
    </source>
</evidence>
<dbReference type="InterPro" id="IPR019775">
    <property type="entry name" value="WD40_repeat_CS"/>
</dbReference>
<dbReference type="InterPro" id="IPR020472">
    <property type="entry name" value="WD40_PAC1"/>
</dbReference>
<accession>B6K398</accession>
<dbReference type="PROSITE" id="PS50294">
    <property type="entry name" value="WD_REPEATS_REGION"/>
    <property type="match status" value="4"/>
</dbReference>
<dbReference type="GO" id="GO:0010515">
    <property type="term" value="P:negative regulation of induction of conjugation with cellular fusion"/>
    <property type="evidence" value="ECO:0007669"/>
    <property type="project" value="EnsemblFungi"/>
</dbReference>
<comment type="similarity">
    <text evidence="1">Belongs to the WD repeat G protein beta family.</text>
</comment>
<dbReference type="PROSITE" id="PS00678">
    <property type="entry name" value="WD_REPEATS_1"/>
    <property type="match status" value="1"/>
</dbReference>
<dbReference type="OrthoDB" id="10255630at2759"/>
<dbReference type="CDD" id="cd00200">
    <property type="entry name" value="WD40"/>
    <property type="match status" value="1"/>
</dbReference>
<dbReference type="Gene3D" id="2.130.10.10">
    <property type="entry name" value="YVTN repeat-like/Quinoprotein amine dehydrogenase"/>
    <property type="match status" value="1"/>
</dbReference>
<dbReference type="InterPro" id="IPR036322">
    <property type="entry name" value="WD40_repeat_dom_sf"/>
</dbReference>
<dbReference type="Pfam" id="PF25391">
    <property type="entry name" value="WD40_Gbeta"/>
    <property type="match status" value="1"/>
</dbReference>
<dbReference type="InterPro" id="IPR001632">
    <property type="entry name" value="WD40_G-protein_beta-like"/>
</dbReference>
<keyword evidence="8" id="KW-1185">Reference proteome</keyword>
<proteinExistence type="inferred from homology"/>
<dbReference type="GO" id="GO:0007186">
    <property type="term" value="P:G protein-coupled receptor signaling pathway"/>
    <property type="evidence" value="ECO:0000318"/>
    <property type="project" value="GO_Central"/>
</dbReference>
<dbReference type="PANTHER" id="PTHR19850">
    <property type="entry name" value="GUANINE NUCLEOTIDE-BINDING PROTEIN BETA G PROTEIN BETA"/>
    <property type="match status" value="1"/>
</dbReference>
<dbReference type="GO" id="GO:0005737">
    <property type="term" value="C:cytoplasm"/>
    <property type="evidence" value="ECO:0000318"/>
    <property type="project" value="GO_Central"/>
</dbReference>
<dbReference type="PRINTS" id="PR00320">
    <property type="entry name" value="GPROTEINBRPT"/>
</dbReference>
<dbReference type="eggNOG" id="KOG0286">
    <property type="taxonomic scope" value="Eukaryota"/>
</dbReference>
<evidence type="ECO:0000313" key="6">
    <source>
        <dbReference type="EMBL" id="EEB07955.1"/>
    </source>
</evidence>
<feature type="repeat" description="WD" evidence="5">
    <location>
        <begin position="20"/>
        <end position="61"/>
    </location>
</feature>
<dbReference type="SUPFAM" id="SSF50978">
    <property type="entry name" value="WD40 repeat-like"/>
    <property type="match status" value="1"/>
</dbReference>
<dbReference type="GO" id="GO:0000122">
    <property type="term" value="P:negative regulation of transcription by RNA polymerase II"/>
    <property type="evidence" value="ECO:0007669"/>
    <property type="project" value="EnsemblFungi"/>
</dbReference>
<dbReference type="Proteomes" id="UP000001744">
    <property type="component" value="Unassembled WGS sequence"/>
</dbReference>
<keyword evidence="3" id="KW-0677">Repeat</keyword>
<dbReference type="PRINTS" id="PR00319">
    <property type="entry name" value="GPROTEINB"/>
</dbReference>
<evidence type="ECO:0000256" key="5">
    <source>
        <dbReference type="PROSITE-ProRule" id="PRU00221"/>
    </source>
</evidence>
<gene>
    <name evidence="7" type="primary">git5</name>
    <name evidence="6" type="ORF">SJAG_03081</name>
</gene>
<dbReference type="GO" id="GO:0031680">
    <property type="term" value="C:G-protein beta/gamma-subunit complex"/>
    <property type="evidence" value="ECO:0007669"/>
    <property type="project" value="EnsemblFungi"/>
</dbReference>
<dbReference type="GO" id="GO:0030159">
    <property type="term" value="F:signaling receptor complex adaptor activity"/>
    <property type="evidence" value="ECO:0000318"/>
    <property type="project" value="GO_Central"/>
</dbReference>
<dbReference type="EMBL" id="KE651167">
    <property type="protein sequence ID" value="EEB07955.1"/>
    <property type="molecule type" value="Genomic_DNA"/>
</dbReference>
<reference evidence="6 8" key="1">
    <citation type="journal article" date="2011" name="Science">
        <title>Comparative functional genomics of the fission yeasts.</title>
        <authorList>
            <person name="Rhind N."/>
            <person name="Chen Z."/>
            <person name="Yassour M."/>
            <person name="Thompson D.A."/>
            <person name="Haas B.J."/>
            <person name="Habib N."/>
            <person name="Wapinski I."/>
            <person name="Roy S."/>
            <person name="Lin M.F."/>
            <person name="Heiman D.I."/>
            <person name="Young S.K."/>
            <person name="Furuya K."/>
            <person name="Guo Y."/>
            <person name="Pidoux A."/>
            <person name="Chen H.M."/>
            <person name="Robbertse B."/>
            <person name="Goldberg J.M."/>
            <person name="Aoki K."/>
            <person name="Bayne E.H."/>
            <person name="Berlin A.M."/>
            <person name="Desjardins C.A."/>
            <person name="Dobbs E."/>
            <person name="Dukaj L."/>
            <person name="Fan L."/>
            <person name="FitzGerald M.G."/>
            <person name="French C."/>
            <person name="Gujja S."/>
            <person name="Hansen K."/>
            <person name="Keifenheim D."/>
            <person name="Levin J.Z."/>
            <person name="Mosher R.A."/>
            <person name="Mueller C.A."/>
            <person name="Pfiffner J."/>
            <person name="Priest M."/>
            <person name="Russ C."/>
            <person name="Smialowska A."/>
            <person name="Swoboda P."/>
            <person name="Sykes S.M."/>
            <person name="Vaughn M."/>
            <person name="Vengrova S."/>
            <person name="Yoder R."/>
            <person name="Zeng Q."/>
            <person name="Allshire R."/>
            <person name="Baulcombe D."/>
            <person name="Birren B.W."/>
            <person name="Brown W."/>
            <person name="Ekwall K."/>
            <person name="Kellis M."/>
            <person name="Leatherwood J."/>
            <person name="Levin H."/>
            <person name="Margalit H."/>
            <person name="Martienssen R."/>
            <person name="Nieduszynski C.A."/>
            <person name="Spatafora J.W."/>
            <person name="Friedman N."/>
            <person name="Dalgaard J.Z."/>
            <person name="Baumann P."/>
            <person name="Niki H."/>
            <person name="Regev A."/>
            <person name="Nusbaum C."/>
        </authorList>
    </citation>
    <scope>NUCLEOTIDE SEQUENCE [LARGE SCALE GENOMIC DNA]</scope>
    <source>
        <strain evidence="8">yFS275 / FY16936</strain>
    </source>
</reference>
<dbReference type="InterPro" id="IPR015943">
    <property type="entry name" value="WD40/YVTN_repeat-like_dom_sf"/>
</dbReference>
<dbReference type="GO" id="GO:0010619">
    <property type="term" value="P:adenylate cyclase-activating glucose-activated G protein-coupled receptor signaling pathway"/>
    <property type="evidence" value="ECO:0007669"/>
    <property type="project" value="EnsemblFungi"/>
</dbReference>
<sequence length="308" mass="33456">MVLSSQKRVTAPSLKTAKVLRGQLGKVPSIDWSKNGEYLLSACTDDFLLVWDPKTYNRVALIPVPNIWVMSCAFSPDTSTAAAGGLNNVCRITRLDSEEISSFDLLGHSGFISSCRYINENRLLTSSGDNTCKLWDLQTQQAVSTFEGHERDVMQIAVHDAQPQTFVSGSLDGSCRVWDVRTAKCAATLVSTKITEYNAVTMSPFIHCFASAGENGIASAFDIRALGQTFEYENPQGTMLSCITYSASGRLLFAGNGSSSCNVWDTVTQTSVANLQGHEKPLSCVAMHPDGTTLASSSLDESIRLWHM</sequence>
<protein>
    <submittedName>
        <fullName evidence="6">Heterotrimeric G protein beta subunit Git5</fullName>
    </submittedName>
</protein>
<dbReference type="GO" id="GO:0005834">
    <property type="term" value="C:heterotrimeric G-protein complex"/>
    <property type="evidence" value="ECO:0000318"/>
    <property type="project" value="GO_Central"/>
</dbReference>
<dbReference type="HOGENOM" id="CLU_000288_57_34_1"/>
<dbReference type="SMART" id="SM00320">
    <property type="entry name" value="WD40"/>
    <property type="match status" value="7"/>
</dbReference>
<dbReference type="OMA" id="GDTNCAL"/>
<dbReference type="GeneID" id="7048996"/>
<keyword evidence="2 5" id="KW-0853">WD repeat</keyword>
<dbReference type="VEuPathDB" id="FungiDB:SJAG_03081"/>
<dbReference type="RefSeq" id="XP_002174248.1">
    <property type="nucleotide sequence ID" value="XM_002174212.2"/>
</dbReference>
<evidence type="ECO:0000256" key="3">
    <source>
        <dbReference type="ARBA" id="ARBA00022737"/>
    </source>
</evidence>
<evidence type="ECO:0000256" key="4">
    <source>
        <dbReference type="ARBA" id="ARBA00023224"/>
    </source>
</evidence>
<dbReference type="PIRSF" id="PIRSF002394">
    <property type="entry name" value="GN-bd_beta"/>
    <property type="match status" value="1"/>
</dbReference>
<organism evidence="6 8">
    <name type="scientific">Schizosaccharomyces japonicus (strain yFS275 / FY16936)</name>
    <name type="common">Fission yeast</name>
    <dbReference type="NCBI Taxonomy" id="402676"/>
    <lineage>
        <taxon>Eukaryota</taxon>
        <taxon>Fungi</taxon>
        <taxon>Dikarya</taxon>
        <taxon>Ascomycota</taxon>
        <taxon>Taphrinomycotina</taxon>
        <taxon>Schizosaccharomycetes</taxon>
        <taxon>Schizosaccharomycetales</taxon>
        <taxon>Schizosaccharomycetaceae</taxon>
        <taxon>Schizosaccharomyces</taxon>
    </lineage>
</organism>
<dbReference type="InterPro" id="IPR001680">
    <property type="entry name" value="WD40_rpt"/>
</dbReference>
<dbReference type="PROSITE" id="PS50082">
    <property type="entry name" value="WD_REPEATS_2"/>
    <property type="match status" value="4"/>
</dbReference>
<dbReference type="AlphaFoldDB" id="B6K398"/>
<feature type="repeat" description="WD" evidence="5">
    <location>
        <begin position="146"/>
        <end position="188"/>
    </location>
</feature>
<evidence type="ECO:0000313" key="7">
    <source>
        <dbReference type="JaponicusDB" id="SJAG_03081"/>
    </source>
</evidence>
<evidence type="ECO:0000256" key="1">
    <source>
        <dbReference type="ARBA" id="ARBA00009768"/>
    </source>
</evidence>
<evidence type="ECO:0000256" key="2">
    <source>
        <dbReference type="ARBA" id="ARBA00022574"/>
    </source>
</evidence>